<protein>
    <submittedName>
        <fullName evidence="3">Dienelactone hydrolase family protein</fullName>
    </submittedName>
</protein>
<dbReference type="Pfam" id="PF01738">
    <property type="entry name" value="DLH"/>
    <property type="match status" value="1"/>
</dbReference>
<comment type="caution">
    <text evidence="3">The sequence shown here is derived from an EMBL/GenBank/DDBJ whole genome shotgun (WGS) entry which is preliminary data.</text>
</comment>
<sequence>MNAMIRTLTILGAALLVTACQQGPKLADKALPAQTMTYADGVSTLYYQVHAGDWQQRDTVIFTYGATGCVSMKHHTPDYFEAIRFHGVLFALNKRYVGDLDQATTCGEDFIRANISEQRMKDFSEFINTKLDQLDFSPRNVVVIGVSEAADAAVRAAALNPRINQLVVIGSGGYTMRKSLQVMKQHAPSHQVPDVDAFALEYAGKPIDLNDSWYGNPVYWWMDILDVDPMADYLNVDIPILVGVGEQDDSQPLESVHYLQRQFSMHGKQNLQVNVYPGVGHSLTADAKRDLFGTLNMRLANRASLAH</sequence>
<dbReference type="GO" id="GO:0016787">
    <property type="term" value="F:hydrolase activity"/>
    <property type="evidence" value="ECO:0007669"/>
    <property type="project" value="UniProtKB-KW"/>
</dbReference>
<evidence type="ECO:0000259" key="2">
    <source>
        <dbReference type="Pfam" id="PF01738"/>
    </source>
</evidence>
<evidence type="ECO:0000313" key="4">
    <source>
        <dbReference type="Proteomes" id="UP001562178"/>
    </source>
</evidence>
<feature type="domain" description="Dienelactone hydrolase" evidence="2">
    <location>
        <begin position="201"/>
        <end position="289"/>
    </location>
</feature>
<keyword evidence="4" id="KW-1185">Reference proteome</keyword>
<reference evidence="3 4" key="1">
    <citation type="journal article" date="2016" name="Int. J. Syst. Evol. Microbiol.">
        <title>Description of Comamonas sediminis sp. nov., isolated from lagoon sediments.</title>
        <authorList>
            <person name="Subhash Y."/>
            <person name="Bang J.J."/>
            <person name="You T.H."/>
            <person name="Lee S.S."/>
        </authorList>
    </citation>
    <scope>NUCLEOTIDE SEQUENCE [LARGE SCALE GENOMIC DNA]</scope>
    <source>
        <strain evidence="3 4">JCM 31169</strain>
    </source>
</reference>
<evidence type="ECO:0000256" key="1">
    <source>
        <dbReference type="SAM" id="SignalP"/>
    </source>
</evidence>
<dbReference type="PROSITE" id="PS51257">
    <property type="entry name" value="PROKAR_LIPOPROTEIN"/>
    <property type="match status" value="1"/>
</dbReference>
<dbReference type="EMBL" id="JBGBDC010000004">
    <property type="protein sequence ID" value="MEY2251639.1"/>
    <property type="molecule type" value="Genomic_DNA"/>
</dbReference>
<dbReference type="PANTHER" id="PTHR43265">
    <property type="entry name" value="ESTERASE ESTD"/>
    <property type="match status" value="1"/>
</dbReference>
<dbReference type="Gene3D" id="3.40.50.1820">
    <property type="entry name" value="alpha/beta hydrolase"/>
    <property type="match status" value="1"/>
</dbReference>
<gene>
    <name evidence="3" type="ORF">AB7A72_11555</name>
</gene>
<feature type="chain" id="PRO_5046947833" evidence="1">
    <location>
        <begin position="20"/>
        <end position="307"/>
    </location>
</feature>
<dbReference type="PANTHER" id="PTHR43265:SF1">
    <property type="entry name" value="ESTERASE ESTD"/>
    <property type="match status" value="1"/>
</dbReference>
<dbReference type="SUPFAM" id="SSF53474">
    <property type="entry name" value="alpha/beta-Hydrolases"/>
    <property type="match status" value="1"/>
</dbReference>
<dbReference type="InterPro" id="IPR029058">
    <property type="entry name" value="AB_hydrolase_fold"/>
</dbReference>
<dbReference type="Proteomes" id="UP001562178">
    <property type="component" value="Unassembled WGS sequence"/>
</dbReference>
<name>A0ABV4B2C9_9BURK</name>
<feature type="signal peptide" evidence="1">
    <location>
        <begin position="1"/>
        <end position="19"/>
    </location>
</feature>
<keyword evidence="3" id="KW-0378">Hydrolase</keyword>
<evidence type="ECO:0000313" key="3">
    <source>
        <dbReference type="EMBL" id="MEY2251639.1"/>
    </source>
</evidence>
<accession>A0ABV4B2C9</accession>
<dbReference type="InterPro" id="IPR053145">
    <property type="entry name" value="AB_hydrolase_Est10"/>
</dbReference>
<keyword evidence="1" id="KW-0732">Signal</keyword>
<organism evidence="3 4">
    <name type="scientific">Comamonas sediminis</name>
    <dbReference type="NCBI Taxonomy" id="1783360"/>
    <lineage>
        <taxon>Bacteria</taxon>
        <taxon>Pseudomonadati</taxon>
        <taxon>Pseudomonadota</taxon>
        <taxon>Betaproteobacteria</taxon>
        <taxon>Burkholderiales</taxon>
        <taxon>Comamonadaceae</taxon>
        <taxon>Comamonas</taxon>
    </lineage>
</organism>
<proteinExistence type="predicted"/>
<dbReference type="InterPro" id="IPR002925">
    <property type="entry name" value="Dienelactn_hydro"/>
</dbReference>